<dbReference type="Pfam" id="PF00011">
    <property type="entry name" value="HSP20"/>
    <property type="match status" value="1"/>
</dbReference>
<dbReference type="OrthoDB" id="189458at2"/>
<dbReference type="InterPro" id="IPR002068">
    <property type="entry name" value="A-crystallin/Hsp20_dom"/>
</dbReference>
<dbReference type="PANTHER" id="PTHR11527">
    <property type="entry name" value="HEAT-SHOCK PROTEIN 20 FAMILY MEMBER"/>
    <property type="match status" value="1"/>
</dbReference>
<accession>A0A2L1GN17</accession>
<feature type="domain" description="SHSP" evidence="3">
    <location>
        <begin position="40"/>
        <end position="152"/>
    </location>
</feature>
<organism evidence="4 5">
    <name type="scientific">Desulfobulbus oralis</name>
    <dbReference type="NCBI Taxonomy" id="1986146"/>
    <lineage>
        <taxon>Bacteria</taxon>
        <taxon>Pseudomonadati</taxon>
        <taxon>Thermodesulfobacteriota</taxon>
        <taxon>Desulfobulbia</taxon>
        <taxon>Desulfobulbales</taxon>
        <taxon>Desulfobulbaceae</taxon>
        <taxon>Desulfobulbus</taxon>
    </lineage>
</organism>
<dbReference type="SUPFAM" id="SSF49764">
    <property type="entry name" value="HSP20-like chaperones"/>
    <property type="match status" value="1"/>
</dbReference>
<evidence type="ECO:0000259" key="3">
    <source>
        <dbReference type="PROSITE" id="PS01031"/>
    </source>
</evidence>
<dbReference type="EMBL" id="CP021255">
    <property type="protein sequence ID" value="AVD71048.1"/>
    <property type="molecule type" value="Genomic_DNA"/>
</dbReference>
<sequence length="152" mass="17302">MAFIRFTDRPAFRNPWLEFERIRQGLDELAHSYTDQDRGRMHANVYPALNVFEETDKMVITAEMPGVKPEDLEVSLQGDTLTVQGRRTSQNEEGIQSFHRREIESGSFSRALSLPVKVDPGRIEARLANGILTMTLMKAVEATPRQIRVQTA</sequence>
<dbReference type="RefSeq" id="WP_104936325.1">
    <property type="nucleotide sequence ID" value="NZ_CP021255.1"/>
</dbReference>
<dbReference type="Proteomes" id="UP000239867">
    <property type="component" value="Chromosome"/>
</dbReference>
<dbReference type="InterPro" id="IPR031107">
    <property type="entry name" value="Small_HSP"/>
</dbReference>
<evidence type="ECO:0000313" key="5">
    <source>
        <dbReference type="Proteomes" id="UP000239867"/>
    </source>
</evidence>
<reference evidence="4 5" key="1">
    <citation type="journal article" date="2018" name="MBio">
        <title>Insights into the evolution of host association through the isolation and characterization of a novel human periodontal pathobiont, Desulfobulbus oralis.</title>
        <authorList>
            <person name="Cross K.L."/>
            <person name="Chirania P."/>
            <person name="Xiong W."/>
            <person name="Beall C.J."/>
            <person name="Elkins J.G."/>
            <person name="Giannone R.J."/>
            <person name="Griffen A.L."/>
            <person name="Guss A.M."/>
            <person name="Hettich R.L."/>
            <person name="Joshi S.S."/>
            <person name="Mokrzan E.M."/>
            <person name="Martin R.K."/>
            <person name="Zhulin I.B."/>
            <person name="Leys E.J."/>
            <person name="Podar M."/>
        </authorList>
    </citation>
    <scope>NUCLEOTIDE SEQUENCE [LARGE SCALE GENOMIC DNA]</scope>
    <source>
        <strain evidence="4 5">ORNL</strain>
    </source>
</reference>
<dbReference type="InterPro" id="IPR008978">
    <property type="entry name" value="HSP20-like_chaperone"/>
</dbReference>
<evidence type="ECO:0000256" key="1">
    <source>
        <dbReference type="PROSITE-ProRule" id="PRU00285"/>
    </source>
</evidence>
<protein>
    <submittedName>
        <fullName evidence="4">Heat-shock protein Hsp20</fullName>
    </submittedName>
</protein>
<proteinExistence type="inferred from homology"/>
<keyword evidence="5" id="KW-1185">Reference proteome</keyword>
<gene>
    <name evidence="4" type="ORF">CAY53_05775</name>
</gene>
<comment type="similarity">
    <text evidence="1 2">Belongs to the small heat shock protein (HSP20) family.</text>
</comment>
<dbReference type="AlphaFoldDB" id="A0A2L1GN17"/>
<dbReference type="PROSITE" id="PS01031">
    <property type="entry name" value="SHSP"/>
    <property type="match status" value="1"/>
</dbReference>
<dbReference type="CDD" id="cd06464">
    <property type="entry name" value="ACD_sHsps-like"/>
    <property type="match status" value="1"/>
</dbReference>
<evidence type="ECO:0000313" key="4">
    <source>
        <dbReference type="EMBL" id="AVD71048.1"/>
    </source>
</evidence>
<name>A0A2L1GN17_9BACT</name>
<dbReference type="Gene3D" id="2.60.40.790">
    <property type="match status" value="1"/>
</dbReference>
<dbReference type="KEGG" id="deo:CAY53_05775"/>
<evidence type="ECO:0000256" key="2">
    <source>
        <dbReference type="RuleBase" id="RU003616"/>
    </source>
</evidence>